<evidence type="ECO:0000313" key="2">
    <source>
        <dbReference type="EMBL" id="PRW63808.1"/>
    </source>
</evidence>
<sequence length="141" mass="15423">MFTITFAVTLAWSVLVMFFLLFSRVRNWWVTVARKTTTATTGKGNRFVDQLFGHEDHFEGMFTILGAALAGQLCGYLLGGAAITWTQVGFFAAIYTHGSLGTAALIRARLRTTDRPIYIAYVSGLVLAFCGGLSLVLSETQ</sequence>
<dbReference type="EMBL" id="PVSR01000009">
    <property type="protein sequence ID" value="PRW63808.1"/>
    <property type="molecule type" value="Genomic_DNA"/>
</dbReference>
<proteinExistence type="predicted"/>
<evidence type="ECO:0000256" key="1">
    <source>
        <dbReference type="SAM" id="Phobius"/>
    </source>
</evidence>
<dbReference type="RefSeq" id="WP_106113386.1">
    <property type="nucleotide sequence ID" value="NZ_PVSR01000009.1"/>
</dbReference>
<gene>
    <name evidence="2" type="ORF">CEP50_08480</name>
</gene>
<feature type="transmembrane region" description="Helical" evidence="1">
    <location>
        <begin position="118"/>
        <end position="137"/>
    </location>
</feature>
<keyword evidence="1" id="KW-1133">Transmembrane helix</keyword>
<protein>
    <submittedName>
        <fullName evidence="2">Uncharacterized protein</fullName>
    </submittedName>
</protein>
<dbReference type="Proteomes" id="UP000239352">
    <property type="component" value="Unassembled WGS sequence"/>
</dbReference>
<accession>A0A2T0GXH3</accession>
<feature type="transmembrane region" description="Helical" evidence="1">
    <location>
        <begin position="60"/>
        <end position="79"/>
    </location>
</feature>
<reference evidence="2 3" key="1">
    <citation type="submission" date="2018-03" db="EMBL/GenBank/DDBJ databases">
        <title>Actinopolyspora mortivallis from Sahara, screening for active biomolecules.</title>
        <authorList>
            <person name="Selama O."/>
            <person name="Wellington E.M.H."/>
            <person name="Hacene H."/>
        </authorList>
    </citation>
    <scope>NUCLEOTIDE SEQUENCE [LARGE SCALE GENOMIC DNA]</scope>
    <source>
        <strain evidence="2 3">M5A</strain>
    </source>
</reference>
<dbReference type="InParanoid" id="A0A2T0GXH3"/>
<feature type="transmembrane region" description="Helical" evidence="1">
    <location>
        <begin position="85"/>
        <end position="106"/>
    </location>
</feature>
<name>A0A2T0GXH3_ACTMO</name>
<organism evidence="2 3">
    <name type="scientific">Actinopolyspora mortivallis</name>
    <dbReference type="NCBI Taxonomy" id="33906"/>
    <lineage>
        <taxon>Bacteria</taxon>
        <taxon>Bacillati</taxon>
        <taxon>Actinomycetota</taxon>
        <taxon>Actinomycetes</taxon>
        <taxon>Actinopolysporales</taxon>
        <taxon>Actinopolysporaceae</taxon>
        <taxon>Actinopolyspora</taxon>
    </lineage>
</organism>
<keyword evidence="3" id="KW-1185">Reference proteome</keyword>
<comment type="caution">
    <text evidence="2">The sequence shown here is derived from an EMBL/GenBank/DDBJ whole genome shotgun (WGS) entry which is preliminary data.</text>
</comment>
<dbReference type="AlphaFoldDB" id="A0A2T0GXH3"/>
<keyword evidence="1" id="KW-0472">Membrane</keyword>
<feature type="transmembrane region" description="Helical" evidence="1">
    <location>
        <begin position="6"/>
        <end position="25"/>
    </location>
</feature>
<keyword evidence="1" id="KW-0812">Transmembrane</keyword>
<evidence type="ECO:0000313" key="3">
    <source>
        <dbReference type="Proteomes" id="UP000239352"/>
    </source>
</evidence>